<accession>A0A318J671</accession>
<dbReference type="GO" id="GO:0005829">
    <property type="term" value="C:cytosol"/>
    <property type="evidence" value="ECO:0007669"/>
    <property type="project" value="TreeGrafter"/>
</dbReference>
<proteinExistence type="predicted"/>
<reference evidence="1 2" key="1">
    <citation type="submission" date="2018-05" db="EMBL/GenBank/DDBJ databases">
        <title>Genomic Encyclopedia of Type Strains, Phase IV (KMG-IV): sequencing the most valuable type-strain genomes for metagenomic binning, comparative biology and taxonomic classification.</title>
        <authorList>
            <person name="Goeker M."/>
        </authorList>
    </citation>
    <scope>NUCLEOTIDE SEQUENCE [LARGE SCALE GENOMIC DNA]</scope>
    <source>
        <strain evidence="1 2">DSM 19792</strain>
    </source>
</reference>
<dbReference type="Gene3D" id="1.10.10.10">
    <property type="entry name" value="Winged helix-like DNA-binding domain superfamily/Winged helix DNA-binding domain"/>
    <property type="match status" value="1"/>
</dbReference>
<dbReference type="InterPro" id="IPR036390">
    <property type="entry name" value="WH_DNA-bd_sf"/>
</dbReference>
<dbReference type="Proteomes" id="UP000247792">
    <property type="component" value="Unassembled WGS sequence"/>
</dbReference>
<dbReference type="InterPro" id="IPR036388">
    <property type="entry name" value="WH-like_DNA-bd_sf"/>
</dbReference>
<sequence>MLRYRIKLLAMDIKMRLDYRLARMLHVLIHIYGRQGAATSEDIARMLKTNPVVVRRTMSGLRNAGYVRSTQGRGGGWEVIADLKKLSVLDIYLALDRPAIYAMGAADDHPDCPVEQTVTSVLDRTFMNAEKALLEEFGKLMLSDFIPVSKT</sequence>
<dbReference type="EMBL" id="QJKB01000004">
    <property type="protein sequence ID" value="PXX43215.1"/>
    <property type="molecule type" value="Genomic_DNA"/>
</dbReference>
<dbReference type="Pfam" id="PF02082">
    <property type="entry name" value="Rrf2"/>
    <property type="match status" value="1"/>
</dbReference>
<evidence type="ECO:0000313" key="1">
    <source>
        <dbReference type="EMBL" id="PXX43215.1"/>
    </source>
</evidence>
<keyword evidence="2" id="KW-1185">Reference proteome</keyword>
<dbReference type="PANTHER" id="PTHR33221:SF15">
    <property type="entry name" value="HTH-TYPE TRANSCRIPTIONAL REGULATOR YWGB-RELATED"/>
    <property type="match status" value="1"/>
</dbReference>
<protein>
    <submittedName>
        <fullName evidence="1">BadM/Rrf2 family transcriptional regulator</fullName>
    </submittedName>
</protein>
<comment type="caution">
    <text evidence="1">The sequence shown here is derived from an EMBL/GenBank/DDBJ whole genome shotgun (WGS) entry which is preliminary data.</text>
</comment>
<dbReference type="SUPFAM" id="SSF46785">
    <property type="entry name" value="Winged helix' DNA-binding domain"/>
    <property type="match status" value="1"/>
</dbReference>
<gene>
    <name evidence="1" type="ORF">DFR42_104216</name>
</gene>
<dbReference type="InterPro" id="IPR000944">
    <property type="entry name" value="Tscrpt_reg_Rrf2"/>
</dbReference>
<organism evidence="1 2">
    <name type="scientific">Undibacterium pigrum</name>
    <dbReference type="NCBI Taxonomy" id="401470"/>
    <lineage>
        <taxon>Bacteria</taxon>
        <taxon>Pseudomonadati</taxon>
        <taxon>Pseudomonadota</taxon>
        <taxon>Betaproteobacteria</taxon>
        <taxon>Burkholderiales</taxon>
        <taxon>Oxalobacteraceae</taxon>
        <taxon>Undibacterium</taxon>
    </lineage>
</organism>
<dbReference type="PROSITE" id="PS51197">
    <property type="entry name" value="HTH_RRF2_2"/>
    <property type="match status" value="1"/>
</dbReference>
<name>A0A318J671_9BURK</name>
<evidence type="ECO:0000313" key="2">
    <source>
        <dbReference type="Proteomes" id="UP000247792"/>
    </source>
</evidence>
<dbReference type="AlphaFoldDB" id="A0A318J671"/>
<dbReference type="GO" id="GO:0003700">
    <property type="term" value="F:DNA-binding transcription factor activity"/>
    <property type="evidence" value="ECO:0007669"/>
    <property type="project" value="TreeGrafter"/>
</dbReference>
<dbReference type="PANTHER" id="PTHR33221">
    <property type="entry name" value="WINGED HELIX-TURN-HELIX TRANSCRIPTIONAL REGULATOR, RRF2 FAMILY"/>
    <property type="match status" value="1"/>
</dbReference>